<dbReference type="InterPro" id="IPR006027">
    <property type="entry name" value="NusB_RsmB_TIM44"/>
</dbReference>
<evidence type="ECO:0000256" key="2">
    <source>
        <dbReference type="ARBA" id="ARBA00022814"/>
    </source>
</evidence>
<dbReference type="GO" id="GO:0005829">
    <property type="term" value="C:cytosol"/>
    <property type="evidence" value="ECO:0007669"/>
    <property type="project" value="TreeGrafter"/>
</dbReference>
<gene>
    <name evidence="6" type="primary">nusB</name>
    <name evidence="9" type="ORF">SAMN05444158_0933</name>
</gene>
<dbReference type="Pfam" id="PF01029">
    <property type="entry name" value="NusB"/>
    <property type="match status" value="1"/>
</dbReference>
<feature type="region of interest" description="Disordered" evidence="7">
    <location>
        <begin position="1"/>
        <end position="22"/>
    </location>
</feature>
<dbReference type="GO" id="GO:0031564">
    <property type="term" value="P:transcription antitermination"/>
    <property type="evidence" value="ECO:0007669"/>
    <property type="project" value="UniProtKB-KW"/>
</dbReference>
<evidence type="ECO:0000259" key="8">
    <source>
        <dbReference type="Pfam" id="PF01029"/>
    </source>
</evidence>
<sequence length="169" mass="18797">MAENKNSQEKKPAKGPDKKANRRGAARLAAVQALYQMDIGGAGLNDIFAEFESHWLGNEVEGDKYLPAEAAFFRDVVSGVVRDQARLDPLIDEALSKGWPLKRIDAILRAVMRAGSYELEHRKDVPARVVVSEYVDVAHAFVEKDETGMVNAVLDQIARQFRADEFVRG</sequence>
<keyword evidence="4 6" id="KW-0805">Transcription regulation</keyword>
<reference evidence="10" key="1">
    <citation type="submission" date="2016-10" db="EMBL/GenBank/DDBJ databases">
        <authorList>
            <person name="Varghese N."/>
            <person name="Submissions S."/>
        </authorList>
    </citation>
    <scope>NUCLEOTIDE SEQUENCE [LARGE SCALE GENOMIC DNA]</scope>
    <source>
        <strain evidence="10">GAS369</strain>
    </source>
</reference>
<evidence type="ECO:0000256" key="5">
    <source>
        <dbReference type="ARBA" id="ARBA00023163"/>
    </source>
</evidence>
<keyword evidence="5 6" id="KW-0804">Transcription</keyword>
<dbReference type="NCBIfam" id="TIGR01951">
    <property type="entry name" value="nusB"/>
    <property type="match status" value="1"/>
</dbReference>
<keyword evidence="3 6" id="KW-0694">RNA-binding</keyword>
<proteinExistence type="inferred from homology"/>
<protein>
    <recommendedName>
        <fullName evidence="6">Transcription antitermination protein NusB</fullName>
    </recommendedName>
    <alternativeName>
        <fullName evidence="6">Antitermination factor NusB</fullName>
    </alternativeName>
</protein>
<evidence type="ECO:0000313" key="10">
    <source>
        <dbReference type="Proteomes" id="UP000243904"/>
    </source>
</evidence>
<dbReference type="HAMAP" id="MF_00073">
    <property type="entry name" value="NusB"/>
    <property type="match status" value="1"/>
</dbReference>
<organism evidence="9 10">
    <name type="scientific">Bradyrhizobium canariense</name>
    <dbReference type="NCBI Taxonomy" id="255045"/>
    <lineage>
        <taxon>Bacteria</taxon>
        <taxon>Pseudomonadati</taxon>
        <taxon>Pseudomonadota</taxon>
        <taxon>Alphaproteobacteria</taxon>
        <taxon>Hyphomicrobiales</taxon>
        <taxon>Nitrobacteraceae</taxon>
        <taxon>Bradyrhizobium</taxon>
    </lineage>
</organism>
<keyword evidence="2 6" id="KW-0889">Transcription antitermination</keyword>
<evidence type="ECO:0000256" key="1">
    <source>
        <dbReference type="ARBA" id="ARBA00005952"/>
    </source>
</evidence>
<dbReference type="SUPFAM" id="SSF48013">
    <property type="entry name" value="NusB-like"/>
    <property type="match status" value="1"/>
</dbReference>
<dbReference type="InterPro" id="IPR011605">
    <property type="entry name" value="NusB_fam"/>
</dbReference>
<evidence type="ECO:0000256" key="7">
    <source>
        <dbReference type="SAM" id="MobiDB-lite"/>
    </source>
</evidence>
<comment type="similarity">
    <text evidence="1 6">Belongs to the NusB family.</text>
</comment>
<evidence type="ECO:0000256" key="4">
    <source>
        <dbReference type="ARBA" id="ARBA00023015"/>
    </source>
</evidence>
<dbReference type="PANTHER" id="PTHR11078:SF3">
    <property type="entry name" value="ANTITERMINATION NUSB DOMAIN-CONTAINING PROTEIN"/>
    <property type="match status" value="1"/>
</dbReference>
<dbReference type="GO" id="GO:0006353">
    <property type="term" value="P:DNA-templated transcription termination"/>
    <property type="evidence" value="ECO:0007669"/>
    <property type="project" value="UniProtKB-UniRule"/>
</dbReference>
<name>A0A1H1P9E1_9BRAD</name>
<comment type="function">
    <text evidence="6">Involved in transcription antitermination. Required for transcription of ribosomal RNA (rRNA) genes. Binds specifically to the boxA antiterminator sequence of the ribosomal RNA (rrn) operons.</text>
</comment>
<accession>A0A1H1P9E1</accession>
<keyword evidence="10" id="KW-1185">Reference proteome</keyword>
<dbReference type="RefSeq" id="WP_146686452.1">
    <property type="nucleotide sequence ID" value="NZ_LT629750.1"/>
</dbReference>
<dbReference type="Proteomes" id="UP000243904">
    <property type="component" value="Chromosome I"/>
</dbReference>
<evidence type="ECO:0000313" key="9">
    <source>
        <dbReference type="EMBL" id="SDS07881.1"/>
    </source>
</evidence>
<feature type="domain" description="NusB/RsmB/TIM44" evidence="8">
    <location>
        <begin position="26"/>
        <end position="159"/>
    </location>
</feature>
<dbReference type="AlphaFoldDB" id="A0A1H1P9E1"/>
<dbReference type="EMBL" id="LT629750">
    <property type="protein sequence ID" value="SDS07881.1"/>
    <property type="molecule type" value="Genomic_DNA"/>
</dbReference>
<dbReference type="GO" id="GO:0003723">
    <property type="term" value="F:RNA binding"/>
    <property type="evidence" value="ECO:0007669"/>
    <property type="project" value="UniProtKB-UniRule"/>
</dbReference>
<dbReference type="InterPro" id="IPR035926">
    <property type="entry name" value="NusB-like_sf"/>
</dbReference>
<dbReference type="PANTHER" id="PTHR11078">
    <property type="entry name" value="N UTILIZATION SUBSTANCE PROTEIN B-RELATED"/>
    <property type="match status" value="1"/>
</dbReference>
<evidence type="ECO:0000256" key="6">
    <source>
        <dbReference type="HAMAP-Rule" id="MF_00073"/>
    </source>
</evidence>
<feature type="compositionally biased region" description="Basic and acidic residues" evidence="7">
    <location>
        <begin position="1"/>
        <end position="19"/>
    </location>
</feature>
<evidence type="ECO:0000256" key="3">
    <source>
        <dbReference type="ARBA" id="ARBA00022884"/>
    </source>
</evidence>
<dbReference type="Gene3D" id="1.10.940.10">
    <property type="entry name" value="NusB-like"/>
    <property type="match status" value="1"/>
</dbReference>